<reference evidence="2 3" key="1">
    <citation type="submission" date="2021-05" db="EMBL/GenBank/DDBJ databases">
        <title>Complete genome of Nocardioides aquaticus KCTC 9944T isolated from meromictic and hypersaline Ekho Lake, Antarctica.</title>
        <authorList>
            <person name="Hwang K."/>
            <person name="Kim K.M."/>
            <person name="Choe H."/>
        </authorList>
    </citation>
    <scope>NUCLEOTIDE SEQUENCE [LARGE SCALE GENOMIC DNA]</scope>
    <source>
        <strain evidence="2 3">KCTC 9944</strain>
    </source>
</reference>
<keyword evidence="1" id="KW-1133">Transmembrane helix</keyword>
<sequence length="91" mass="9159">MTTAMATAGATVVRTTAVRATAARTRSGRRDTLAAMLLVAVGRALALVLLLVVAATAAHGPLPGLSLVPASDGSAVLDHADRPVTHPVLVR</sequence>
<evidence type="ECO:0000313" key="2">
    <source>
        <dbReference type="EMBL" id="QVT78390.1"/>
    </source>
</evidence>
<protein>
    <submittedName>
        <fullName evidence="2">Uncharacterized protein</fullName>
    </submittedName>
</protein>
<dbReference type="EMBL" id="CP075371">
    <property type="protein sequence ID" value="QVT78390.1"/>
    <property type="molecule type" value="Genomic_DNA"/>
</dbReference>
<proteinExistence type="predicted"/>
<name>A0ABX8ED93_9ACTN</name>
<evidence type="ECO:0000256" key="1">
    <source>
        <dbReference type="SAM" id="Phobius"/>
    </source>
</evidence>
<keyword evidence="1" id="KW-0472">Membrane</keyword>
<accession>A0ABX8ED93</accession>
<gene>
    <name evidence="2" type="ORF">ENKNEFLB_00767</name>
</gene>
<evidence type="ECO:0000313" key="3">
    <source>
        <dbReference type="Proteomes" id="UP000679307"/>
    </source>
</evidence>
<organism evidence="2 3">
    <name type="scientific">Nocardioides aquaticus</name>
    <dbReference type="NCBI Taxonomy" id="160826"/>
    <lineage>
        <taxon>Bacteria</taxon>
        <taxon>Bacillati</taxon>
        <taxon>Actinomycetota</taxon>
        <taxon>Actinomycetes</taxon>
        <taxon>Propionibacteriales</taxon>
        <taxon>Nocardioidaceae</taxon>
        <taxon>Nocardioides</taxon>
    </lineage>
</organism>
<keyword evidence="3" id="KW-1185">Reference proteome</keyword>
<feature type="transmembrane region" description="Helical" evidence="1">
    <location>
        <begin position="33"/>
        <end position="58"/>
    </location>
</feature>
<keyword evidence="1" id="KW-0812">Transmembrane</keyword>
<dbReference type="Proteomes" id="UP000679307">
    <property type="component" value="Chromosome"/>
</dbReference>